<evidence type="ECO:0000313" key="3">
    <source>
        <dbReference type="Proteomes" id="UP000033530"/>
    </source>
</evidence>
<dbReference type="InterPro" id="IPR029068">
    <property type="entry name" value="Glyas_Bleomycin-R_OHBP_Dase"/>
</dbReference>
<sequence length="125" mass="14084">MLTNIWFNLGCDDLDKSMKFYKDIGFTIIQQPEQEGEMFGFKAQTGSPVMVVPRERFNQYVGKEASGNDVLISLSVKTEEEADELAKKVEAAGGIIKDAPKVRNNFYGFSFQDIDGHYFNIIVMA</sequence>
<dbReference type="SUPFAM" id="SSF54593">
    <property type="entry name" value="Glyoxalase/Bleomycin resistance protein/Dihydroxybiphenyl dioxygenase"/>
    <property type="match status" value="1"/>
</dbReference>
<evidence type="ECO:0000313" key="2">
    <source>
        <dbReference type="EMBL" id="KKB26430.1"/>
    </source>
</evidence>
<evidence type="ECO:0000259" key="1">
    <source>
        <dbReference type="PROSITE" id="PS51819"/>
    </source>
</evidence>
<reference evidence="2 3" key="1">
    <citation type="submission" date="2015-03" db="EMBL/GenBank/DDBJ databases">
        <title>Draft Genome Sequence of S. carnosus subsp. utilis LTH 7013, Isolated from South Tirolean Ham.</title>
        <authorList>
            <person name="Mueller A."/>
            <person name="Huptas C."/>
            <person name="Wenning M."/>
            <person name="Weiss A."/>
            <person name="Schmidt H."/>
        </authorList>
    </citation>
    <scope>NUCLEOTIDE SEQUENCE [LARGE SCALE GENOMIC DNA]</scope>
    <source>
        <strain evidence="2 3">LTH7013</strain>
    </source>
</reference>
<dbReference type="PROSITE" id="PS51819">
    <property type="entry name" value="VOC"/>
    <property type="match status" value="1"/>
</dbReference>
<dbReference type="Proteomes" id="UP000033530">
    <property type="component" value="Unassembled WGS sequence"/>
</dbReference>
<gene>
    <name evidence="2" type="ORF">VV61_02780</name>
</gene>
<dbReference type="Pfam" id="PF00903">
    <property type="entry name" value="Glyoxalase"/>
    <property type="match status" value="1"/>
</dbReference>
<name>A0AAJ0NI77_STACA</name>
<feature type="domain" description="VOC" evidence="1">
    <location>
        <begin position="3"/>
        <end position="124"/>
    </location>
</feature>
<dbReference type="EMBL" id="LAIU01000001">
    <property type="protein sequence ID" value="KKB26430.1"/>
    <property type="molecule type" value="Genomic_DNA"/>
</dbReference>
<comment type="caution">
    <text evidence="2">The sequence shown here is derived from an EMBL/GenBank/DDBJ whole genome shotgun (WGS) entry which is preliminary data.</text>
</comment>
<dbReference type="Gene3D" id="3.10.180.10">
    <property type="entry name" value="2,3-Dihydroxybiphenyl 1,2-Dioxygenase, domain 1"/>
    <property type="match status" value="1"/>
</dbReference>
<dbReference type="InterPro" id="IPR037523">
    <property type="entry name" value="VOC_core"/>
</dbReference>
<dbReference type="InterPro" id="IPR004360">
    <property type="entry name" value="Glyas_Fos-R_dOase_dom"/>
</dbReference>
<dbReference type="AlphaFoldDB" id="A0AAJ0NI77"/>
<dbReference type="PANTHER" id="PTHR36503:SF2">
    <property type="entry name" value="BLR2408 PROTEIN"/>
    <property type="match status" value="1"/>
</dbReference>
<dbReference type="PANTHER" id="PTHR36503">
    <property type="entry name" value="BLR2520 PROTEIN"/>
    <property type="match status" value="1"/>
</dbReference>
<protein>
    <submittedName>
        <fullName evidence="2">Member of glyoxalase/bleomycin resistance protein family</fullName>
    </submittedName>
</protein>
<dbReference type="GeneID" id="93793336"/>
<accession>A0AAJ0NI77</accession>
<organism evidence="2 3">
    <name type="scientific">Staphylococcus carnosus</name>
    <dbReference type="NCBI Taxonomy" id="1281"/>
    <lineage>
        <taxon>Bacteria</taxon>
        <taxon>Bacillati</taxon>
        <taxon>Bacillota</taxon>
        <taxon>Bacilli</taxon>
        <taxon>Bacillales</taxon>
        <taxon>Staphylococcaceae</taxon>
        <taxon>Staphylococcus</taxon>
    </lineage>
</organism>
<dbReference type="RefSeq" id="WP_015900156.1">
    <property type="nucleotide sequence ID" value="NZ_BKAO01000002.1"/>
</dbReference>
<proteinExistence type="predicted"/>